<evidence type="ECO:0000259" key="8">
    <source>
        <dbReference type="PROSITE" id="PS51006"/>
    </source>
</evidence>
<dbReference type="InterPro" id="IPR001045">
    <property type="entry name" value="Spermi_synthase"/>
</dbReference>
<sequence length="286" mass="32322">MRLGPALIQGVSKNSVLVSSVKQYIIIRRTKYQEAQILEFDDFGKALVLDGYIQSTEFDEFMYHESLVHPAMVAHPRPENVLIIGGGEGATLREVLKHNVVKKAVMVDIDGELVELAKEYLGFMHQGSFNDSRAEVIIEDGLKYVEKAPKNFFDVVVLDLTDPYGPEIGRLLYSTEFYAKVKTLIKTPGIVVTQAGNSFFFPEVYEDVLNSMKRNFSVVREYWTWIPSFGYACNFIVGSDGLDPRALTESKVNETLKLRGVATRYYDGRQHEAFFKNKVVVGVRKG</sequence>
<dbReference type="InterPro" id="IPR029063">
    <property type="entry name" value="SAM-dependent_MTases_sf"/>
</dbReference>
<accession>A0A2R7Y576</accession>
<dbReference type="AlphaFoldDB" id="A0A2R7Y576"/>
<dbReference type="InterPro" id="IPR030374">
    <property type="entry name" value="PABS"/>
</dbReference>
<dbReference type="GO" id="GO:0050314">
    <property type="term" value="F:sym-norspermidine synthase activity"/>
    <property type="evidence" value="ECO:0007669"/>
    <property type="project" value="UniProtKB-ARBA"/>
</dbReference>
<dbReference type="PROSITE" id="PS51006">
    <property type="entry name" value="PABS_2"/>
    <property type="match status" value="1"/>
</dbReference>
<feature type="active site" description="Proton acceptor" evidence="6 7">
    <location>
        <position position="159"/>
    </location>
</feature>
<reference evidence="9" key="2">
    <citation type="journal article" date="2018" name="Syst. Appl. Microbiol.">
        <title>A new symbiotic nanoarchaeote (Candidatus Nanoclepta minutus) and its host (Zestosphaera tikiterensis gen. nov., sp. nov.) from a New Zealand hot spring.</title>
        <authorList>
            <person name="St John E."/>
            <person name="Liu Y."/>
            <person name="Podar M."/>
            <person name="Stott M.B."/>
            <person name="Meneghin J."/>
            <person name="Chen Z."/>
            <person name="Lagutin K."/>
            <person name="Mitchell K."/>
            <person name="Reysenbach A.L."/>
        </authorList>
    </citation>
    <scope>NUCLEOTIDE SEQUENCE [LARGE SCALE GENOMIC DNA]</scope>
    <source>
        <strain evidence="9">NZ3</strain>
    </source>
</reference>
<feature type="binding site" evidence="6">
    <location>
        <position position="108"/>
    </location>
    <ligand>
        <name>S-methyl-5'-thioadenosine</name>
        <dbReference type="ChEBI" id="CHEBI:17509"/>
    </ligand>
</feature>
<dbReference type="InterPro" id="IPR035246">
    <property type="entry name" value="Spermidine_synt_N"/>
</dbReference>
<comment type="subunit">
    <text evidence="6">Homodimer or homotetramer.</text>
</comment>
<dbReference type="CDD" id="cd02440">
    <property type="entry name" value="AdoMet_MTases"/>
    <property type="match status" value="1"/>
</dbReference>
<organism evidence="9 10">
    <name type="scientific">Zestosphaera tikiterensis</name>
    <dbReference type="NCBI Taxonomy" id="1973259"/>
    <lineage>
        <taxon>Archaea</taxon>
        <taxon>Thermoproteota</taxon>
        <taxon>Thermoprotei</taxon>
        <taxon>Desulfurococcales</taxon>
        <taxon>Desulfurococcaceae</taxon>
        <taxon>Zestosphaera</taxon>
    </lineage>
</organism>
<dbReference type="Gene3D" id="2.30.140.10">
    <property type="entry name" value="Spermidine synthase, tetramerisation domain"/>
    <property type="match status" value="1"/>
</dbReference>
<dbReference type="UniPathway" id="UPA00248">
    <property type="reaction ID" value="UER00314"/>
</dbReference>
<dbReference type="EC" id="2.5.1.16" evidence="6"/>
<evidence type="ECO:0000256" key="1">
    <source>
        <dbReference type="ARBA" id="ARBA00007867"/>
    </source>
</evidence>
<proteinExistence type="inferred from homology"/>
<evidence type="ECO:0000313" key="10">
    <source>
        <dbReference type="Proteomes" id="UP000244093"/>
    </source>
</evidence>
<dbReference type="FunFam" id="3.40.50.150:FF:000088">
    <property type="entry name" value="Polyamine aminopropyltransferase"/>
    <property type="match status" value="1"/>
</dbReference>
<comment type="caution">
    <text evidence="9">The sequence shown here is derived from an EMBL/GenBank/DDBJ whole genome shotgun (WGS) entry which is preliminary data.</text>
</comment>
<comment type="similarity">
    <text evidence="1 6">Belongs to the spermidine/spermine synthase family.</text>
</comment>
<reference evidence="9" key="1">
    <citation type="submission" date="2017-04" db="EMBL/GenBank/DDBJ databases">
        <authorList>
            <person name="Afonso C.L."/>
            <person name="Miller P.J."/>
            <person name="Scott M.A."/>
            <person name="Spackman E."/>
            <person name="Goraichik I."/>
            <person name="Dimitrov K.M."/>
            <person name="Suarez D.L."/>
            <person name="Swayne D.E."/>
        </authorList>
    </citation>
    <scope>NUCLEOTIDE SEQUENCE</scope>
    <source>
        <strain evidence="9">NZ3</strain>
    </source>
</reference>
<dbReference type="PANTHER" id="PTHR43317:SF1">
    <property type="entry name" value="THERMOSPERMINE SYNTHASE ACAULIS5"/>
    <property type="match status" value="1"/>
</dbReference>
<comment type="catalytic activity">
    <reaction evidence="6">
        <text>S-adenosyl 3-(methylsulfanyl)propylamine + putrescine = S-methyl-5'-thioadenosine + spermidine + H(+)</text>
        <dbReference type="Rhea" id="RHEA:12721"/>
        <dbReference type="ChEBI" id="CHEBI:15378"/>
        <dbReference type="ChEBI" id="CHEBI:17509"/>
        <dbReference type="ChEBI" id="CHEBI:57443"/>
        <dbReference type="ChEBI" id="CHEBI:57834"/>
        <dbReference type="ChEBI" id="CHEBI:326268"/>
        <dbReference type="EC" id="2.5.1.16"/>
    </reaction>
</comment>
<feature type="binding site" evidence="6">
    <location>
        <begin position="140"/>
        <end position="141"/>
    </location>
    <ligand>
        <name>S-methyl-5'-thioadenosine</name>
        <dbReference type="ChEBI" id="CHEBI:17509"/>
    </ligand>
</feature>
<dbReference type="InterPro" id="IPR037163">
    <property type="entry name" value="Spermidine_synt_N_sf"/>
</dbReference>
<keyword evidence="6" id="KW-0745">Spermidine biosynthesis</keyword>
<comment type="caution">
    <text evidence="6">Lacks conserved residue(s) required for the propagation of feature annotation.</text>
</comment>
<feature type="binding site" evidence="6">
    <location>
        <position position="88"/>
    </location>
    <ligand>
        <name>spermidine</name>
        <dbReference type="ChEBI" id="CHEBI:57834"/>
    </ligand>
</feature>
<dbReference type="GO" id="GO:0004766">
    <property type="term" value="F:spermidine synthase activity"/>
    <property type="evidence" value="ECO:0007669"/>
    <property type="project" value="UniProtKB-UniRule"/>
</dbReference>
<feature type="binding site" evidence="6">
    <location>
        <position position="33"/>
    </location>
    <ligand>
        <name>S-methyl-5'-thioadenosine</name>
        <dbReference type="ChEBI" id="CHEBI:17509"/>
    </ligand>
</feature>
<dbReference type="Pfam" id="PF01564">
    <property type="entry name" value="Spermine_synth"/>
    <property type="match status" value="1"/>
</dbReference>
<comment type="function">
    <text evidence="6">Catalyzes the irreversible transfer of a propylamine group from the amino donor S-adenosylmethioninamine (decarboxy-AdoMet) to putrescine (1,4-diaminobutane) to yield spermidine.</text>
</comment>
<name>A0A2R7Y576_9CREN</name>
<dbReference type="NCBIfam" id="NF002010">
    <property type="entry name" value="PRK00811.1"/>
    <property type="match status" value="1"/>
</dbReference>
<dbReference type="Gene3D" id="3.40.50.150">
    <property type="entry name" value="Vaccinia Virus protein VP39"/>
    <property type="match status" value="1"/>
</dbReference>
<evidence type="ECO:0000256" key="4">
    <source>
        <dbReference type="ARBA" id="ARBA00023115"/>
    </source>
</evidence>
<comment type="pathway">
    <text evidence="6">Amine and polyamine biosynthesis; spermidine biosynthesis; spermidine from putrescine: step 1/1.</text>
</comment>
<dbReference type="EMBL" id="NBVN01000004">
    <property type="protein sequence ID" value="PUA32527.1"/>
    <property type="molecule type" value="Genomic_DNA"/>
</dbReference>
<dbReference type="Pfam" id="PF17284">
    <property type="entry name" value="Spermine_synt_N"/>
    <property type="match status" value="1"/>
</dbReference>
<gene>
    <name evidence="6" type="primary">speE</name>
    <name evidence="9" type="ORF">B7O98_07710</name>
</gene>
<comment type="catalytic activity">
    <reaction evidence="5">
        <text>S-adenosyl 3-(methylsulfanyl)propylamine + spermidine = thermospermine + S-methyl-5'-thioadenosine + H(+)</text>
        <dbReference type="Rhea" id="RHEA:30515"/>
        <dbReference type="ChEBI" id="CHEBI:15378"/>
        <dbReference type="ChEBI" id="CHEBI:17509"/>
        <dbReference type="ChEBI" id="CHEBI:57443"/>
        <dbReference type="ChEBI" id="CHEBI:57834"/>
        <dbReference type="ChEBI" id="CHEBI:59903"/>
        <dbReference type="EC" id="2.5.1.79"/>
    </reaction>
</comment>
<feature type="binding site" evidence="6">
    <location>
        <position position="64"/>
    </location>
    <ligand>
        <name>spermidine</name>
        <dbReference type="ChEBI" id="CHEBI:57834"/>
    </ligand>
</feature>
<protein>
    <recommendedName>
        <fullName evidence="6">Polyamine aminopropyltransferase</fullName>
    </recommendedName>
    <alternativeName>
        <fullName evidence="6">Putrescine aminopropyltransferase</fullName>
        <shortName evidence="6">PAPT</shortName>
    </alternativeName>
    <alternativeName>
        <fullName evidence="6">Spermidine synthase</fullName>
        <shortName evidence="6">SPDS</shortName>
        <shortName evidence="6">SPDSY</shortName>
        <ecNumber evidence="6">2.5.1.16</ecNumber>
    </alternativeName>
</protein>
<keyword evidence="2" id="KW-0963">Cytoplasm</keyword>
<evidence type="ECO:0000256" key="5">
    <source>
        <dbReference type="ARBA" id="ARBA00048874"/>
    </source>
</evidence>
<dbReference type="GO" id="GO:0010487">
    <property type="term" value="F:thermospermine synthase activity"/>
    <property type="evidence" value="ECO:0007669"/>
    <property type="project" value="UniProtKB-EC"/>
</dbReference>
<dbReference type="SUPFAM" id="SSF53335">
    <property type="entry name" value="S-adenosyl-L-methionine-dependent methyltransferases"/>
    <property type="match status" value="1"/>
</dbReference>
<evidence type="ECO:0000256" key="2">
    <source>
        <dbReference type="ARBA" id="ARBA00022490"/>
    </source>
</evidence>
<evidence type="ECO:0000256" key="7">
    <source>
        <dbReference type="PROSITE-ProRule" id="PRU00354"/>
    </source>
</evidence>
<dbReference type="InterPro" id="IPR030373">
    <property type="entry name" value="PABS_CS"/>
</dbReference>
<evidence type="ECO:0000256" key="3">
    <source>
        <dbReference type="ARBA" id="ARBA00022679"/>
    </source>
</evidence>
<dbReference type="PANTHER" id="PTHR43317">
    <property type="entry name" value="THERMOSPERMINE SYNTHASE ACAULIS5"/>
    <property type="match status" value="1"/>
</dbReference>
<dbReference type="Proteomes" id="UP000244093">
    <property type="component" value="Unassembled WGS sequence"/>
</dbReference>
<evidence type="ECO:0000256" key="6">
    <source>
        <dbReference type="HAMAP-Rule" id="MF_00198"/>
    </source>
</evidence>
<dbReference type="PROSITE" id="PS01330">
    <property type="entry name" value="PABS_1"/>
    <property type="match status" value="1"/>
</dbReference>
<keyword evidence="3 6" id="KW-0808">Transferase</keyword>
<keyword evidence="4 6" id="KW-0620">Polyamine biosynthesis</keyword>
<dbReference type="HAMAP" id="MF_00198">
    <property type="entry name" value="Spermidine_synth"/>
    <property type="match status" value="1"/>
</dbReference>
<feature type="domain" description="PABS" evidence="8">
    <location>
        <begin position="1"/>
        <end position="240"/>
    </location>
</feature>
<feature type="binding site" evidence="6">
    <location>
        <position position="166"/>
    </location>
    <ligand>
        <name>S-methyl-5'-thioadenosine</name>
        <dbReference type="ChEBI" id="CHEBI:17509"/>
    </ligand>
</feature>
<evidence type="ECO:0000313" key="9">
    <source>
        <dbReference type="EMBL" id="PUA32527.1"/>
    </source>
</evidence>
<dbReference type="GO" id="GO:0008295">
    <property type="term" value="P:spermidine biosynthetic process"/>
    <property type="evidence" value="ECO:0007669"/>
    <property type="project" value="UniProtKB-UniRule"/>
</dbReference>